<evidence type="ECO:0000313" key="1">
    <source>
        <dbReference type="EMBL" id="KAF2396076.1"/>
    </source>
</evidence>
<organism evidence="1 2">
    <name type="scientific">Trichodelitschia bisporula</name>
    <dbReference type="NCBI Taxonomy" id="703511"/>
    <lineage>
        <taxon>Eukaryota</taxon>
        <taxon>Fungi</taxon>
        <taxon>Dikarya</taxon>
        <taxon>Ascomycota</taxon>
        <taxon>Pezizomycotina</taxon>
        <taxon>Dothideomycetes</taxon>
        <taxon>Dothideomycetes incertae sedis</taxon>
        <taxon>Phaeotrichales</taxon>
        <taxon>Phaeotrichaceae</taxon>
        <taxon>Trichodelitschia</taxon>
    </lineage>
</organism>
<sequence length="110" mass="12339">MRDQQKRQCITSWTEGLSMNKLLNCQRGGDPESTCTRALWLNLGKAEHSHRIPTGRDTTIERCASLSEPSCPLLIVLPISSLYASRRHAIAPRVLMLLLFELSPITPRAI</sequence>
<dbReference type="AlphaFoldDB" id="A0A6G1HJN9"/>
<dbReference type="Proteomes" id="UP000799640">
    <property type="component" value="Unassembled WGS sequence"/>
</dbReference>
<evidence type="ECO:0000313" key="2">
    <source>
        <dbReference type="Proteomes" id="UP000799640"/>
    </source>
</evidence>
<reference evidence="1" key="1">
    <citation type="journal article" date="2020" name="Stud. Mycol.">
        <title>101 Dothideomycetes genomes: a test case for predicting lifestyles and emergence of pathogens.</title>
        <authorList>
            <person name="Haridas S."/>
            <person name="Albert R."/>
            <person name="Binder M."/>
            <person name="Bloem J."/>
            <person name="Labutti K."/>
            <person name="Salamov A."/>
            <person name="Andreopoulos B."/>
            <person name="Baker S."/>
            <person name="Barry K."/>
            <person name="Bills G."/>
            <person name="Bluhm B."/>
            <person name="Cannon C."/>
            <person name="Castanera R."/>
            <person name="Culley D."/>
            <person name="Daum C."/>
            <person name="Ezra D."/>
            <person name="Gonzalez J."/>
            <person name="Henrissat B."/>
            <person name="Kuo A."/>
            <person name="Liang C."/>
            <person name="Lipzen A."/>
            <person name="Lutzoni F."/>
            <person name="Magnuson J."/>
            <person name="Mondo S."/>
            <person name="Nolan M."/>
            <person name="Ohm R."/>
            <person name="Pangilinan J."/>
            <person name="Park H.-J."/>
            <person name="Ramirez L."/>
            <person name="Alfaro M."/>
            <person name="Sun H."/>
            <person name="Tritt A."/>
            <person name="Yoshinaga Y."/>
            <person name="Zwiers L.-H."/>
            <person name="Turgeon B."/>
            <person name="Goodwin S."/>
            <person name="Spatafora J."/>
            <person name="Crous P."/>
            <person name="Grigoriev I."/>
        </authorList>
    </citation>
    <scope>NUCLEOTIDE SEQUENCE</scope>
    <source>
        <strain evidence="1">CBS 262.69</strain>
    </source>
</reference>
<proteinExistence type="predicted"/>
<accession>A0A6G1HJN9</accession>
<gene>
    <name evidence="1" type="ORF">EJ06DRAFT_255141</name>
</gene>
<name>A0A6G1HJN9_9PEZI</name>
<dbReference type="EMBL" id="ML996709">
    <property type="protein sequence ID" value="KAF2396076.1"/>
    <property type="molecule type" value="Genomic_DNA"/>
</dbReference>
<keyword evidence="2" id="KW-1185">Reference proteome</keyword>
<protein>
    <submittedName>
        <fullName evidence="1">Uncharacterized protein</fullName>
    </submittedName>
</protein>